<dbReference type="AlphaFoldDB" id="R4MD31"/>
<dbReference type="EMBL" id="CP005386">
    <property type="protein sequence ID" value="AGL26898.1"/>
    <property type="molecule type" value="Genomic_DNA"/>
</dbReference>
<name>R4MD31_MYCTX</name>
<accession>R4MD31</accession>
<dbReference type="HOGENOM" id="CLU_2899428_0_0_11"/>
<evidence type="ECO:0000313" key="1">
    <source>
        <dbReference type="EMBL" id="AGL26898.1"/>
    </source>
</evidence>
<proteinExistence type="predicted"/>
<evidence type="ECO:0000313" key="2">
    <source>
        <dbReference type="Proteomes" id="UP000013548"/>
    </source>
</evidence>
<sequence>MFGTDAAAVMATVDFDENIDRASGVCGQAPVFEQLLVDDGIERGQPADGAGRLGVCRSTMGR</sequence>
<organism evidence="1 2">
    <name type="scientific">Mycobacterium tuberculosis CAS/NITR204</name>
    <dbReference type="NCBI Taxonomy" id="1310114"/>
    <lineage>
        <taxon>Bacteria</taxon>
        <taxon>Bacillati</taxon>
        <taxon>Actinomycetota</taxon>
        <taxon>Actinomycetes</taxon>
        <taxon>Mycobacteriales</taxon>
        <taxon>Mycobacteriaceae</taxon>
        <taxon>Mycobacterium</taxon>
        <taxon>Mycobacterium tuberculosis complex</taxon>
    </lineage>
</organism>
<protein>
    <submittedName>
        <fullName evidence="1">Uncharacterized protein</fullName>
    </submittedName>
</protein>
<dbReference type="Proteomes" id="UP000013548">
    <property type="component" value="Chromosome"/>
</dbReference>
<gene>
    <name evidence="1" type="ORF">J113_09860</name>
</gene>
<dbReference type="BioCyc" id="MTUB1310114:G13A2-1462-MONOMER"/>
<dbReference type="KEGG" id="mtuc:J113_09860"/>
<reference evidence="1 2" key="1">
    <citation type="journal article" date="2013" name="Genome Announc.">
        <title>Whole-Genome Sequences of Four Clinical Isolates of Mycobacterium tuberculosis from Tamil Nadu, South India.</title>
        <authorList>
            <person name="Narayanan S."/>
            <person name="Deshpande U."/>
        </authorList>
    </citation>
    <scope>NUCLEOTIDE SEQUENCE [LARGE SCALE GENOMIC DNA]</scope>
    <source>
        <strain evidence="1 2">CAS/NITR204</strain>
    </source>
</reference>